<feature type="region of interest" description="Disordered" evidence="1">
    <location>
        <begin position="285"/>
        <end position="307"/>
    </location>
</feature>
<feature type="compositionally biased region" description="Low complexity" evidence="1">
    <location>
        <begin position="285"/>
        <end position="294"/>
    </location>
</feature>
<feature type="compositionally biased region" description="Polar residues" evidence="1">
    <location>
        <begin position="1"/>
        <end position="14"/>
    </location>
</feature>
<dbReference type="Proteomes" id="UP001253637">
    <property type="component" value="Segment"/>
</dbReference>
<sequence length="307" mass="31990">MQTAATQPMPSSSADLLASGTPPADTSAVSSMASAPEPAVADDGRIDPAPSDAAAQTDYAVTVAIHGATDDNDDNDRDGIDDDSDSGEEEEGMDRNDSDSDTTGAVPPRAPEESTGADSVQAANVAGTSRLVGRKRPRDAAAVAQPMRKRHYVDSVRAVDGVRRHVSVTCTRLAVGGFKCTFTSEHRRLNSALRSQRANAKGGEVIERRHDAFLIPCAAGHDEPFPDYDRVRENFLVRGTDICEHVRSELIPIHSSKTPTAATMTTTATTATAVRSAAAAAAAVAPKGASAVAGGDDRMDIPRAPSS</sequence>
<accession>A0A811BMV1</accession>
<organism evidence="2 3">
    <name type="scientific">Pandoravirus japonicus</name>
    <dbReference type="NCBI Taxonomy" id="2823154"/>
    <lineage>
        <taxon>Viruses</taxon>
        <taxon>Pandoravirus</taxon>
    </lineage>
</organism>
<feature type="region of interest" description="Disordered" evidence="1">
    <location>
        <begin position="1"/>
        <end position="146"/>
    </location>
</feature>
<evidence type="ECO:0000313" key="2">
    <source>
        <dbReference type="EMBL" id="BCU03399.1"/>
    </source>
</evidence>
<proteinExistence type="predicted"/>
<evidence type="ECO:0000313" key="3">
    <source>
        <dbReference type="Proteomes" id="UP001253637"/>
    </source>
</evidence>
<evidence type="ECO:0000256" key="1">
    <source>
        <dbReference type="SAM" id="MobiDB-lite"/>
    </source>
</evidence>
<dbReference type="EMBL" id="LC625835">
    <property type="protein sequence ID" value="BCU03399.1"/>
    <property type="molecule type" value="Genomic_DNA"/>
</dbReference>
<reference evidence="2" key="1">
    <citation type="submission" date="2021-04" db="EMBL/GenBank/DDBJ databases">
        <title>Draft Genome Sequence of Pandoravirus japonicus, Isolated from the Sabaishi River of Niigata, Japan.</title>
        <authorList>
            <person name="Hosokawa N."/>
            <person name="Takahashi H."/>
            <person name="Aoki K."/>
            <person name="Takemura M."/>
        </authorList>
    </citation>
    <scope>NUCLEOTIDE SEQUENCE</scope>
</reference>
<feature type="compositionally biased region" description="Acidic residues" evidence="1">
    <location>
        <begin position="70"/>
        <end position="92"/>
    </location>
</feature>
<protein>
    <submittedName>
        <fullName evidence="2">Uncharacterized protein</fullName>
    </submittedName>
</protein>
<name>A0A811BMV1_9VIRU</name>